<feature type="domain" description="RRM" evidence="4">
    <location>
        <begin position="224"/>
        <end position="302"/>
    </location>
</feature>
<name>A0A9Q0QVF7_9MAGN</name>
<sequence>MDPMAEEQLDYGDEEYGGQKLQYQGSGAISALAEEEMMDEYDDLYNDVNVGDGFLQLDCTEIPVLGGTGSGPQAHKPDVSGSKVAEQGGLEDVAIPGVGLEGRDSNMGASFPEQKKGAFMSGKGMEGAAGDYPDRLSQKERVMDVGSDIQVGSSGFGGSAAMHSKVGVDPSQIPGKFSGGSSSLPDSGTSAPQMPANRMGMNISMNRPVVNENPSQQPVENGSAMLFVSELHWWTTDAEIESMLSRYGRVKEIKFFDERASGKSKGYCQVEFFDPAAAAACKEGVSGHVFNGRACVVNFATSQTLKQIGAAYMNKTQVQAQSQPQGRRPMNDGVGRGGGMNYPVGEAGRNFGKVGWGRGGQGMLNRGPGGGGPMRGRGAIGMKNMVGGTGGVGSSVNGSPYGQCLTGPALGGPAGGMMHPQSMMGPGFDPTYMVQGGVYGGFSGPAFPGMIPSFPAVNSMALPGVAPHVNPAFFGRGMAANGMGMMGTSGMDGRHVGMWTDTNMGGWGRVDHVKRTRESSYGGDDGSSNHGYGEASSERGRGRSNAASGEKDRGSERDWLGKSERRHRDERDQDWDWSDRDHRYKEEKDGYRDHHQREREYYNEENLDMGQTSSRSRSKSSVMQEEDNRSRTREADYGKRQRLPSE</sequence>
<dbReference type="SUPFAM" id="SSF54928">
    <property type="entry name" value="RNA-binding domain, RBD"/>
    <property type="match status" value="1"/>
</dbReference>
<proteinExistence type="inferred from homology"/>
<dbReference type="SMART" id="SM00360">
    <property type="entry name" value="RRM"/>
    <property type="match status" value="1"/>
</dbReference>
<dbReference type="EMBL" id="JAMYWD010000004">
    <property type="protein sequence ID" value="KAJ4973257.1"/>
    <property type="molecule type" value="Genomic_DNA"/>
</dbReference>
<dbReference type="Gene3D" id="3.30.70.330">
    <property type="match status" value="1"/>
</dbReference>
<dbReference type="GO" id="GO:0005634">
    <property type="term" value="C:nucleus"/>
    <property type="evidence" value="ECO:0007669"/>
    <property type="project" value="UniProtKB-SubCell"/>
</dbReference>
<feature type="compositionally biased region" description="Basic and acidic residues" evidence="3">
    <location>
        <begin position="549"/>
        <end position="571"/>
    </location>
</feature>
<accession>A0A9Q0QVF7</accession>
<dbReference type="InterPro" id="IPR035979">
    <property type="entry name" value="RBD_domain_sf"/>
</dbReference>
<evidence type="ECO:0000256" key="3">
    <source>
        <dbReference type="SAM" id="MobiDB-lite"/>
    </source>
</evidence>
<gene>
    <name evidence="5" type="ORF">NE237_006431</name>
</gene>
<evidence type="ECO:0000313" key="5">
    <source>
        <dbReference type="EMBL" id="KAJ4973257.1"/>
    </source>
</evidence>
<feature type="compositionally biased region" description="Basic and acidic residues" evidence="3">
    <location>
        <begin position="626"/>
        <end position="646"/>
    </location>
</feature>
<organism evidence="5 6">
    <name type="scientific">Protea cynaroides</name>
    <dbReference type="NCBI Taxonomy" id="273540"/>
    <lineage>
        <taxon>Eukaryota</taxon>
        <taxon>Viridiplantae</taxon>
        <taxon>Streptophyta</taxon>
        <taxon>Embryophyta</taxon>
        <taxon>Tracheophyta</taxon>
        <taxon>Spermatophyta</taxon>
        <taxon>Magnoliopsida</taxon>
        <taxon>Proteales</taxon>
        <taxon>Proteaceae</taxon>
        <taxon>Protea</taxon>
    </lineage>
</organism>
<dbReference type="PANTHER" id="PTHR23204">
    <property type="entry name" value="CLEAVAGE AND POLYADENYLATION SPECIFIC FACTOR"/>
    <property type="match status" value="1"/>
</dbReference>
<comment type="similarity">
    <text evidence="1">Belongs to the RRM CPSF6/7 family.</text>
</comment>
<dbReference type="GO" id="GO:0006397">
    <property type="term" value="P:mRNA processing"/>
    <property type="evidence" value="ECO:0007669"/>
    <property type="project" value="UniProtKB-KW"/>
</dbReference>
<dbReference type="Pfam" id="PF00076">
    <property type="entry name" value="RRM_1"/>
    <property type="match status" value="1"/>
</dbReference>
<feature type="compositionally biased region" description="Basic and acidic residues" evidence="3">
    <location>
        <begin position="577"/>
        <end position="602"/>
    </location>
</feature>
<keyword evidence="2" id="KW-0694">RNA-binding</keyword>
<dbReference type="InterPro" id="IPR034772">
    <property type="entry name" value="CPSF6/7"/>
</dbReference>
<protein>
    <recommendedName>
        <fullName evidence="4">RRM domain-containing protein</fullName>
    </recommendedName>
</protein>
<feature type="region of interest" description="Disordered" evidence="3">
    <location>
        <begin position="173"/>
        <end position="192"/>
    </location>
</feature>
<dbReference type="InterPro" id="IPR000504">
    <property type="entry name" value="RRM_dom"/>
</dbReference>
<reference evidence="5" key="1">
    <citation type="journal article" date="2023" name="Plant J.">
        <title>The genome of the king protea, Protea cynaroides.</title>
        <authorList>
            <person name="Chang J."/>
            <person name="Duong T.A."/>
            <person name="Schoeman C."/>
            <person name="Ma X."/>
            <person name="Roodt D."/>
            <person name="Barker N."/>
            <person name="Li Z."/>
            <person name="Van de Peer Y."/>
            <person name="Mizrachi E."/>
        </authorList>
    </citation>
    <scope>NUCLEOTIDE SEQUENCE</scope>
    <source>
        <tissue evidence="5">Young leaves</tissue>
    </source>
</reference>
<feature type="compositionally biased region" description="Polar residues" evidence="3">
    <location>
        <begin position="179"/>
        <end position="192"/>
    </location>
</feature>
<dbReference type="AlphaFoldDB" id="A0A9Q0QVF7"/>
<evidence type="ECO:0000256" key="2">
    <source>
        <dbReference type="PROSITE-ProRule" id="PRU00176"/>
    </source>
</evidence>
<dbReference type="CDD" id="cd12372">
    <property type="entry name" value="RRM_CFIm68_CFIm59"/>
    <property type="match status" value="1"/>
</dbReference>
<dbReference type="PROSITE" id="PS50102">
    <property type="entry name" value="RRM"/>
    <property type="match status" value="1"/>
</dbReference>
<dbReference type="Proteomes" id="UP001141806">
    <property type="component" value="Unassembled WGS sequence"/>
</dbReference>
<feature type="region of interest" description="Disordered" evidence="3">
    <location>
        <begin position="517"/>
        <end position="646"/>
    </location>
</feature>
<comment type="caution">
    <text evidence="5">The sequence shown here is derived from an EMBL/GenBank/DDBJ whole genome shotgun (WGS) entry which is preliminary data.</text>
</comment>
<dbReference type="GO" id="GO:0003723">
    <property type="term" value="F:RNA binding"/>
    <property type="evidence" value="ECO:0007669"/>
    <property type="project" value="UniProtKB-UniRule"/>
</dbReference>
<keyword evidence="6" id="KW-1185">Reference proteome</keyword>
<evidence type="ECO:0000256" key="1">
    <source>
        <dbReference type="ARBA" id="ARBA00006265"/>
    </source>
</evidence>
<evidence type="ECO:0000259" key="4">
    <source>
        <dbReference type="PROSITE" id="PS50102"/>
    </source>
</evidence>
<dbReference type="OrthoDB" id="439808at2759"/>
<dbReference type="InterPro" id="IPR012677">
    <property type="entry name" value="Nucleotide-bd_a/b_plait_sf"/>
</dbReference>
<evidence type="ECO:0000313" key="6">
    <source>
        <dbReference type="Proteomes" id="UP001141806"/>
    </source>
</evidence>